<gene>
    <name evidence="2" type="ORF">ILUMI_00369</name>
</gene>
<keyword evidence="1" id="KW-0732">Signal</keyword>
<evidence type="ECO:0000313" key="2">
    <source>
        <dbReference type="EMBL" id="KAF2905801.1"/>
    </source>
</evidence>
<comment type="caution">
    <text evidence="2">The sequence shown here is derived from an EMBL/GenBank/DDBJ whole genome shotgun (WGS) entry which is preliminary data.</text>
</comment>
<dbReference type="OrthoDB" id="10584946at2759"/>
<organism evidence="2 3">
    <name type="scientific">Ignelater luminosus</name>
    <name type="common">Cucubano</name>
    <name type="synonym">Pyrophorus luminosus</name>
    <dbReference type="NCBI Taxonomy" id="2038154"/>
    <lineage>
        <taxon>Eukaryota</taxon>
        <taxon>Metazoa</taxon>
        <taxon>Ecdysozoa</taxon>
        <taxon>Arthropoda</taxon>
        <taxon>Hexapoda</taxon>
        <taxon>Insecta</taxon>
        <taxon>Pterygota</taxon>
        <taxon>Neoptera</taxon>
        <taxon>Endopterygota</taxon>
        <taxon>Coleoptera</taxon>
        <taxon>Polyphaga</taxon>
        <taxon>Elateriformia</taxon>
        <taxon>Elateroidea</taxon>
        <taxon>Elateridae</taxon>
        <taxon>Agrypninae</taxon>
        <taxon>Pyrophorini</taxon>
        <taxon>Ignelater</taxon>
    </lineage>
</organism>
<dbReference type="AlphaFoldDB" id="A0A8K0DKC7"/>
<feature type="signal peptide" evidence="1">
    <location>
        <begin position="1"/>
        <end position="19"/>
    </location>
</feature>
<dbReference type="Proteomes" id="UP000801492">
    <property type="component" value="Unassembled WGS sequence"/>
</dbReference>
<sequence length="189" mass="21460">MELVLEIILMGGILASAFGETEKYNPLSLNGKVARLDVINALKIALKISNPKPTKVEEDSAVVFIKFLSTPAVDEYLDTFYTATQTTDDTNSILGFLNGFLYDGNPDLPAWRAAEVLVKMIKTKTNLYKIEKLRERAKQISNSRENGRGRGAAIRREMDYLQVFRQRGIYHLGPLLADLRQEDYRSRRM</sequence>
<dbReference type="EMBL" id="VTPC01000431">
    <property type="protein sequence ID" value="KAF2905801.1"/>
    <property type="molecule type" value="Genomic_DNA"/>
</dbReference>
<reference evidence="2" key="1">
    <citation type="submission" date="2019-08" db="EMBL/GenBank/DDBJ databases">
        <title>The genome of the North American firefly Photinus pyralis.</title>
        <authorList>
            <consortium name="Photinus pyralis genome working group"/>
            <person name="Fallon T.R."/>
            <person name="Sander Lower S.E."/>
            <person name="Weng J.-K."/>
        </authorList>
    </citation>
    <scope>NUCLEOTIDE SEQUENCE</scope>
    <source>
        <strain evidence="2">TRF0915ILg1</strain>
        <tissue evidence="2">Whole body</tissue>
    </source>
</reference>
<feature type="chain" id="PRO_5035450452" evidence="1">
    <location>
        <begin position="20"/>
        <end position="189"/>
    </location>
</feature>
<proteinExistence type="predicted"/>
<protein>
    <submittedName>
        <fullName evidence="2">Uncharacterized protein</fullName>
    </submittedName>
</protein>
<accession>A0A8K0DKC7</accession>
<evidence type="ECO:0000313" key="3">
    <source>
        <dbReference type="Proteomes" id="UP000801492"/>
    </source>
</evidence>
<name>A0A8K0DKC7_IGNLU</name>
<evidence type="ECO:0000256" key="1">
    <source>
        <dbReference type="SAM" id="SignalP"/>
    </source>
</evidence>
<keyword evidence="3" id="KW-1185">Reference proteome</keyword>